<sequence>MKTEAIPIGTEAVECRQNTDCIGSLRCSPACIFLCAGGFCKCVCPSTKFHV</sequence>
<dbReference type="AlphaFoldDB" id="A0A6A4Q5D8"/>
<organism evidence="1 2">
    <name type="scientific">Lupinus albus</name>
    <name type="common">White lupine</name>
    <name type="synonym">Lupinus termis</name>
    <dbReference type="NCBI Taxonomy" id="3870"/>
    <lineage>
        <taxon>Eukaryota</taxon>
        <taxon>Viridiplantae</taxon>
        <taxon>Streptophyta</taxon>
        <taxon>Embryophyta</taxon>
        <taxon>Tracheophyta</taxon>
        <taxon>Spermatophyta</taxon>
        <taxon>Magnoliopsida</taxon>
        <taxon>eudicotyledons</taxon>
        <taxon>Gunneridae</taxon>
        <taxon>Pentapetalae</taxon>
        <taxon>rosids</taxon>
        <taxon>fabids</taxon>
        <taxon>Fabales</taxon>
        <taxon>Fabaceae</taxon>
        <taxon>Papilionoideae</taxon>
        <taxon>50 kb inversion clade</taxon>
        <taxon>genistoids sensu lato</taxon>
        <taxon>core genistoids</taxon>
        <taxon>Genisteae</taxon>
        <taxon>Lupinus</taxon>
    </lineage>
</organism>
<dbReference type="Proteomes" id="UP000447434">
    <property type="component" value="Chromosome 8"/>
</dbReference>
<gene>
    <name evidence="1" type="ORF">Lalb_Chr08g0238081</name>
</gene>
<name>A0A6A4Q5D8_LUPAL</name>
<accession>A0A6A4Q5D8</accession>
<dbReference type="EMBL" id="WOCE01000008">
    <property type="protein sequence ID" value="KAE9608664.1"/>
    <property type="molecule type" value="Genomic_DNA"/>
</dbReference>
<reference evidence="2" key="1">
    <citation type="journal article" date="2020" name="Nat. Commun.">
        <title>Genome sequence of the cluster root forming white lupin.</title>
        <authorList>
            <person name="Hufnagel B."/>
            <person name="Marques A."/>
            <person name="Soriano A."/>
            <person name="Marques L."/>
            <person name="Divol F."/>
            <person name="Doumas P."/>
            <person name="Sallet E."/>
            <person name="Mancinotti D."/>
            <person name="Carrere S."/>
            <person name="Marande W."/>
            <person name="Arribat S."/>
            <person name="Keller J."/>
            <person name="Huneau C."/>
            <person name="Blein T."/>
            <person name="Aime D."/>
            <person name="Laguerre M."/>
            <person name="Taylor J."/>
            <person name="Schubert V."/>
            <person name="Nelson M."/>
            <person name="Geu-Flores F."/>
            <person name="Crespi M."/>
            <person name="Gallardo-Guerrero K."/>
            <person name="Delaux P.-M."/>
            <person name="Salse J."/>
            <person name="Berges H."/>
            <person name="Guyot R."/>
            <person name="Gouzy J."/>
            <person name="Peret B."/>
        </authorList>
    </citation>
    <scope>NUCLEOTIDE SEQUENCE [LARGE SCALE GENOMIC DNA]</scope>
    <source>
        <strain evidence="2">cv. Amiga</strain>
    </source>
</reference>
<keyword evidence="2" id="KW-1185">Reference proteome</keyword>
<protein>
    <submittedName>
        <fullName evidence="1">Uncharacterized protein</fullName>
    </submittedName>
</protein>
<evidence type="ECO:0000313" key="1">
    <source>
        <dbReference type="EMBL" id="KAE9608664.1"/>
    </source>
</evidence>
<proteinExistence type="predicted"/>
<evidence type="ECO:0000313" key="2">
    <source>
        <dbReference type="Proteomes" id="UP000447434"/>
    </source>
</evidence>
<comment type="caution">
    <text evidence="1">The sequence shown here is derived from an EMBL/GenBank/DDBJ whole genome shotgun (WGS) entry which is preliminary data.</text>
</comment>